<organism evidence="2 3">
    <name type="scientific">Paracidovorax valerianellae</name>
    <dbReference type="NCBI Taxonomy" id="187868"/>
    <lineage>
        <taxon>Bacteria</taxon>
        <taxon>Pseudomonadati</taxon>
        <taxon>Pseudomonadota</taxon>
        <taxon>Betaproteobacteria</taxon>
        <taxon>Burkholderiales</taxon>
        <taxon>Comamonadaceae</taxon>
        <taxon>Paracidovorax</taxon>
    </lineage>
</organism>
<sequence>MHDDVSQDHDPSQAELLEMAAQGRETLTIYEGGGFSSALLWILALLCALPGVAMLRSNIVFALVFIAMAAALGMLARGLGRRRKLPFLTLSAQGLQYSAVTQPIPWTAIENYRVGAGSHRGENLILFVDLSSDYDVPLKDARSVSAWHSVGRSWYNAKQDWIIFKVPSVQGMTNPQLIELFSTYWQAGLAHARLEQMKQPLVS</sequence>
<feature type="transmembrane region" description="Helical" evidence="1">
    <location>
        <begin position="34"/>
        <end position="53"/>
    </location>
</feature>
<name>A0A1G6L641_9BURK</name>
<keyword evidence="1" id="KW-1133">Transmembrane helix</keyword>
<dbReference type="Proteomes" id="UP000198781">
    <property type="component" value="Unassembled WGS sequence"/>
</dbReference>
<dbReference type="RefSeq" id="WP_139160303.1">
    <property type="nucleotide sequence ID" value="NZ_FMZC01000002.1"/>
</dbReference>
<evidence type="ECO:0000313" key="3">
    <source>
        <dbReference type="Proteomes" id="UP000198781"/>
    </source>
</evidence>
<dbReference type="AlphaFoldDB" id="A0A1G6L641"/>
<evidence type="ECO:0000256" key="1">
    <source>
        <dbReference type="SAM" id="Phobius"/>
    </source>
</evidence>
<keyword evidence="1" id="KW-0812">Transmembrane</keyword>
<keyword evidence="3" id="KW-1185">Reference proteome</keyword>
<proteinExistence type="predicted"/>
<accession>A0A1G6L641</accession>
<evidence type="ECO:0000313" key="2">
    <source>
        <dbReference type="EMBL" id="SDC38126.1"/>
    </source>
</evidence>
<gene>
    <name evidence="2" type="ORF">SAMN05192589_10265</name>
</gene>
<dbReference type="EMBL" id="FMZC01000002">
    <property type="protein sequence ID" value="SDC38126.1"/>
    <property type="molecule type" value="Genomic_DNA"/>
</dbReference>
<protein>
    <submittedName>
        <fullName evidence="2">Uncharacterized protein</fullName>
    </submittedName>
</protein>
<feature type="transmembrane region" description="Helical" evidence="1">
    <location>
        <begin position="59"/>
        <end position="76"/>
    </location>
</feature>
<reference evidence="2 3" key="1">
    <citation type="submission" date="2016-10" db="EMBL/GenBank/DDBJ databases">
        <authorList>
            <person name="de Groot N.N."/>
        </authorList>
    </citation>
    <scope>NUCLEOTIDE SEQUENCE [LARGE SCALE GENOMIC DNA]</scope>
    <source>
        <strain evidence="2 3">DSM 16619</strain>
    </source>
</reference>
<keyword evidence="1" id="KW-0472">Membrane</keyword>